<evidence type="ECO:0000256" key="8">
    <source>
        <dbReference type="HAMAP-Rule" id="MF_00158"/>
    </source>
</evidence>
<dbReference type="Proteomes" id="UP000185895">
    <property type="component" value="Unassembled WGS sequence"/>
</dbReference>
<comment type="caution">
    <text evidence="9">The sequence shown here is derived from an EMBL/GenBank/DDBJ whole genome shotgun (WGS) entry which is preliminary data.</text>
</comment>
<comment type="catalytic activity">
    <reaction evidence="7 8">
        <text>(R)-pantoate + beta-alanine + ATP = (R)-pantothenate + AMP + diphosphate + H(+)</text>
        <dbReference type="Rhea" id="RHEA:10912"/>
        <dbReference type="ChEBI" id="CHEBI:15378"/>
        <dbReference type="ChEBI" id="CHEBI:15980"/>
        <dbReference type="ChEBI" id="CHEBI:29032"/>
        <dbReference type="ChEBI" id="CHEBI:30616"/>
        <dbReference type="ChEBI" id="CHEBI:33019"/>
        <dbReference type="ChEBI" id="CHEBI:57966"/>
        <dbReference type="ChEBI" id="CHEBI:456215"/>
        <dbReference type="EC" id="6.3.2.1"/>
    </reaction>
</comment>
<keyword evidence="4 8" id="KW-0566">Pantothenate biosynthesis</keyword>
<comment type="subcellular location">
    <subcellularLocation>
        <location evidence="8">Cytoplasm</location>
    </subcellularLocation>
</comment>
<feature type="active site" description="Proton donor" evidence="8">
    <location>
        <position position="37"/>
    </location>
</feature>
<comment type="caution">
    <text evidence="8">Lacks conserved residue(s) required for the propagation of feature annotation.</text>
</comment>
<dbReference type="EMBL" id="MKKK01000032">
    <property type="protein sequence ID" value="OEY94627.1"/>
    <property type="molecule type" value="Genomic_DNA"/>
</dbReference>
<dbReference type="NCBIfam" id="TIGR00125">
    <property type="entry name" value="cyt_tran_rel"/>
    <property type="match status" value="1"/>
</dbReference>
<organism evidence="9 10">
    <name type="scientific">Acinetobacter qingfengensis</name>
    <dbReference type="NCBI Taxonomy" id="1262585"/>
    <lineage>
        <taxon>Bacteria</taxon>
        <taxon>Pseudomonadati</taxon>
        <taxon>Pseudomonadota</taxon>
        <taxon>Gammaproteobacteria</taxon>
        <taxon>Moraxellales</taxon>
        <taxon>Moraxellaceae</taxon>
        <taxon>Acinetobacter</taxon>
    </lineage>
</organism>
<dbReference type="GO" id="GO:0004592">
    <property type="term" value="F:pantoate-beta-alanine ligase activity"/>
    <property type="evidence" value="ECO:0007669"/>
    <property type="project" value="UniProtKB-UniRule"/>
</dbReference>
<evidence type="ECO:0000256" key="1">
    <source>
        <dbReference type="ARBA" id="ARBA00004990"/>
    </source>
</evidence>
<feature type="binding site" evidence="8">
    <location>
        <begin position="148"/>
        <end position="151"/>
    </location>
    <ligand>
        <name>ATP</name>
        <dbReference type="ChEBI" id="CHEBI:30616"/>
    </ligand>
</feature>
<dbReference type="EC" id="6.3.2.1" evidence="8"/>
<gene>
    <name evidence="8" type="primary">panC</name>
    <name evidence="9" type="ORF">BJI46_13460</name>
</gene>
<sequence length="281" mass="31874">MKTETTILGLDAALKSARLARKSIGLISAKGRLHQGHLSIIREARKLCDVVVVSIFVNPARFNAVQDYANYCSILSNDHYLLADMGCDLLFVPTVQQLYGDDLCRTKITVPGITDILCGQFHYGYFDDDITTLTKLFNIVQPGLAFLGQIDWQKIEIMRAIRRDLNLPVAIVAVPIFRDENGVVLSRCNTEFNDQQRRLAPLVYQSLLKAQQNLYAGQRLSCVLEEIYQTLQQSGFEIEYVQAYTPYLEPVIKFDQNIMLFVAVKLGIFRLKDNINVKYPS</sequence>
<dbReference type="Gene3D" id="3.40.50.620">
    <property type="entry name" value="HUPs"/>
    <property type="match status" value="1"/>
</dbReference>
<dbReference type="Gene3D" id="3.30.1300.10">
    <property type="entry name" value="Pantoate-beta-alanine ligase, C-terminal domain"/>
    <property type="match status" value="1"/>
</dbReference>
<evidence type="ECO:0000256" key="6">
    <source>
        <dbReference type="ARBA" id="ARBA00022840"/>
    </source>
</evidence>
<dbReference type="OrthoDB" id="9773087at2"/>
<keyword evidence="6 8" id="KW-0067">ATP-binding</keyword>
<dbReference type="SUPFAM" id="SSF52374">
    <property type="entry name" value="Nucleotidylyl transferase"/>
    <property type="match status" value="1"/>
</dbReference>
<dbReference type="UniPathway" id="UPA00028">
    <property type="reaction ID" value="UER00005"/>
</dbReference>
<dbReference type="InterPro" id="IPR014729">
    <property type="entry name" value="Rossmann-like_a/b/a_fold"/>
</dbReference>
<keyword evidence="5 8" id="KW-0547">Nucleotide-binding</keyword>
<evidence type="ECO:0000313" key="9">
    <source>
        <dbReference type="EMBL" id="OEY94627.1"/>
    </source>
</evidence>
<name>A0A1E7R5S0_9GAMM</name>
<protein>
    <recommendedName>
        <fullName evidence="8">Pantothenate synthetase</fullName>
        <shortName evidence="8">PS</shortName>
        <ecNumber evidence="8">6.3.2.1</ecNumber>
    </recommendedName>
    <alternativeName>
        <fullName evidence="8">Pantoate--beta-alanine ligase</fullName>
    </alternativeName>
    <alternativeName>
        <fullName evidence="8">Pantoate-activating enzyme</fullName>
    </alternativeName>
</protein>
<dbReference type="HAMAP" id="MF_00158">
    <property type="entry name" value="PanC"/>
    <property type="match status" value="1"/>
</dbReference>
<comment type="pathway">
    <text evidence="1 8">Cofactor biosynthesis; (R)-pantothenate biosynthesis; (R)-pantothenate from (R)-pantoate and beta-alanine: step 1/1.</text>
</comment>
<comment type="subunit">
    <text evidence="8">Homodimer.</text>
</comment>
<keyword evidence="3 8" id="KW-0436">Ligase</keyword>
<evidence type="ECO:0000256" key="5">
    <source>
        <dbReference type="ARBA" id="ARBA00022741"/>
    </source>
</evidence>
<dbReference type="PANTHER" id="PTHR21299:SF1">
    <property type="entry name" value="PANTOATE--BETA-ALANINE LIGASE"/>
    <property type="match status" value="1"/>
</dbReference>
<comment type="miscellaneous">
    <text evidence="8">The reaction proceeds by a bi uni uni bi ping pong mechanism.</text>
</comment>
<evidence type="ECO:0000256" key="7">
    <source>
        <dbReference type="ARBA" id="ARBA00048258"/>
    </source>
</evidence>
<evidence type="ECO:0000256" key="2">
    <source>
        <dbReference type="ARBA" id="ARBA00009256"/>
    </source>
</evidence>
<dbReference type="InterPro" id="IPR004821">
    <property type="entry name" value="Cyt_trans-like"/>
</dbReference>
<reference evidence="9 10" key="1">
    <citation type="submission" date="2016-09" db="EMBL/GenBank/DDBJ databases">
        <authorList>
            <person name="Capua I."/>
            <person name="De Benedictis P."/>
            <person name="Joannis T."/>
            <person name="Lombin L.H."/>
            <person name="Cattoli G."/>
        </authorList>
    </citation>
    <scope>NUCLEOTIDE SEQUENCE [LARGE SCALE GENOMIC DNA]</scope>
    <source>
        <strain evidence="9 10">ANC 4671</strain>
    </source>
</reference>
<dbReference type="Pfam" id="PF02569">
    <property type="entry name" value="Pantoate_ligase"/>
    <property type="match status" value="1"/>
</dbReference>
<keyword evidence="8" id="KW-0963">Cytoplasm</keyword>
<keyword evidence="10" id="KW-1185">Reference proteome</keyword>
<evidence type="ECO:0000256" key="4">
    <source>
        <dbReference type="ARBA" id="ARBA00022655"/>
    </source>
</evidence>
<dbReference type="GO" id="GO:0005524">
    <property type="term" value="F:ATP binding"/>
    <property type="evidence" value="ECO:0007669"/>
    <property type="project" value="UniProtKB-KW"/>
</dbReference>
<dbReference type="GO" id="GO:0005829">
    <property type="term" value="C:cytosol"/>
    <property type="evidence" value="ECO:0007669"/>
    <property type="project" value="TreeGrafter"/>
</dbReference>
<comment type="similarity">
    <text evidence="2 8">Belongs to the pantothenate synthetase family.</text>
</comment>
<dbReference type="AlphaFoldDB" id="A0A1E7R5S0"/>
<proteinExistence type="inferred from homology"/>
<dbReference type="PANTHER" id="PTHR21299">
    <property type="entry name" value="CYTIDYLATE KINASE/PANTOATE-BETA-ALANINE LIGASE"/>
    <property type="match status" value="1"/>
</dbReference>
<evidence type="ECO:0000313" key="10">
    <source>
        <dbReference type="Proteomes" id="UP000185895"/>
    </source>
</evidence>
<dbReference type="InterPro" id="IPR042176">
    <property type="entry name" value="Pantoate_ligase_C"/>
</dbReference>
<accession>A0A1E7R5S0</accession>
<dbReference type="STRING" id="1262585.BJI46_13460"/>
<dbReference type="GO" id="GO:0015940">
    <property type="term" value="P:pantothenate biosynthetic process"/>
    <property type="evidence" value="ECO:0007669"/>
    <property type="project" value="UniProtKB-UniRule"/>
</dbReference>
<dbReference type="RefSeq" id="WP_070070151.1">
    <property type="nucleotide sequence ID" value="NZ_MKKK01000032.1"/>
</dbReference>
<comment type="function">
    <text evidence="8">Catalyzes the condensation of pantoate with beta-alanine in an ATP-dependent reaction via a pantoyl-adenylate intermediate.</text>
</comment>
<evidence type="ECO:0000256" key="3">
    <source>
        <dbReference type="ARBA" id="ARBA00022598"/>
    </source>
</evidence>
<dbReference type="InterPro" id="IPR003721">
    <property type="entry name" value="Pantoate_ligase"/>
</dbReference>